<dbReference type="Proteomes" id="UP001237595">
    <property type="component" value="Unassembled WGS sequence"/>
</dbReference>
<gene>
    <name evidence="2" type="ORF">QFW96_15230</name>
</gene>
<feature type="compositionally biased region" description="Basic and acidic residues" evidence="1">
    <location>
        <begin position="67"/>
        <end position="79"/>
    </location>
</feature>
<evidence type="ECO:0000256" key="1">
    <source>
        <dbReference type="SAM" id="MobiDB-lite"/>
    </source>
</evidence>
<evidence type="ECO:0000313" key="2">
    <source>
        <dbReference type="EMBL" id="MDI2029983.1"/>
    </source>
</evidence>
<protein>
    <submittedName>
        <fullName evidence="2">Uncharacterized protein</fullName>
    </submittedName>
</protein>
<sequence>MEVDVTDRIGLHDGVGTVYDEFVADQIRRVLVEGHRLRSAIREELRGASVGEADRYPNQERGQGYDQRYRTSVKEDPDRVLGSTPRKGISRKDA</sequence>
<dbReference type="EMBL" id="JASAOF010000008">
    <property type="protein sequence ID" value="MDI2029983.1"/>
    <property type="molecule type" value="Genomic_DNA"/>
</dbReference>
<dbReference type="RefSeq" id="WP_281456300.1">
    <property type="nucleotide sequence ID" value="NZ_JASAOF010000008.1"/>
</dbReference>
<evidence type="ECO:0000313" key="3">
    <source>
        <dbReference type="Proteomes" id="UP001237595"/>
    </source>
</evidence>
<reference evidence="2 3" key="1">
    <citation type="submission" date="2023-04" db="EMBL/GenBank/DDBJ databases">
        <title>Draft genome sequence of Saccharopolyspora sp. TS4A08 isolated from sweet potato rhizospheric soil.</title>
        <authorList>
            <person name="Suksaard P."/>
            <person name="Duangmal K."/>
        </authorList>
    </citation>
    <scope>NUCLEOTIDE SEQUENCE [LARGE SCALE GENOMIC DNA]</scope>
    <source>
        <strain evidence="2 3">TS4A08</strain>
    </source>
</reference>
<keyword evidence="3" id="KW-1185">Reference proteome</keyword>
<proteinExistence type="predicted"/>
<comment type="caution">
    <text evidence="2">The sequence shown here is derived from an EMBL/GenBank/DDBJ whole genome shotgun (WGS) entry which is preliminary data.</text>
</comment>
<name>A0ABT6PPU5_9PSEU</name>
<organism evidence="2 3">
    <name type="scientific">Saccharopolyspora ipomoeae</name>
    <dbReference type="NCBI Taxonomy" id="3042027"/>
    <lineage>
        <taxon>Bacteria</taxon>
        <taxon>Bacillati</taxon>
        <taxon>Actinomycetota</taxon>
        <taxon>Actinomycetes</taxon>
        <taxon>Pseudonocardiales</taxon>
        <taxon>Pseudonocardiaceae</taxon>
        <taxon>Saccharopolyspora</taxon>
    </lineage>
</organism>
<feature type="region of interest" description="Disordered" evidence="1">
    <location>
        <begin position="51"/>
        <end position="94"/>
    </location>
</feature>
<accession>A0ABT6PPU5</accession>